<dbReference type="Proteomes" id="UP000001060">
    <property type="component" value="Chromosome"/>
</dbReference>
<reference evidence="1 2" key="1">
    <citation type="journal article" date="2010" name="PLoS Genet.">
        <title>Analysis of the Legionella longbeachae genome and transcriptome uncovers unique strategies to cause Legionnaires' disease.</title>
        <authorList>
            <person name="Cazalet C."/>
            <person name="Gomez-Valero L."/>
            <person name="Rusniok C."/>
            <person name="Lomma M."/>
            <person name="Dervins-Ravault D."/>
            <person name="Newton H."/>
            <person name="Sansom F."/>
            <person name="Jarraud S."/>
            <person name="Zidane N."/>
            <person name="Ma L."/>
            <person name="Bouchier C."/>
            <person name="Etienne J."/>
            <person name="Hartland E."/>
            <person name="Buchrieser C."/>
        </authorList>
    </citation>
    <scope>NUCLEOTIDE SEQUENCE [LARGE SCALE GENOMIC DNA]</scope>
    <source>
        <strain evidence="1 2">NSW150</strain>
    </source>
</reference>
<evidence type="ECO:0000313" key="2">
    <source>
        <dbReference type="Proteomes" id="UP000001060"/>
    </source>
</evidence>
<protein>
    <submittedName>
        <fullName evidence="1">Uncharacterized protein</fullName>
    </submittedName>
</protein>
<dbReference type="HOGENOM" id="CLU_2666607_0_0_6"/>
<organism evidence="1 2">
    <name type="scientific">Legionella longbeachae serogroup 1 (strain NSW150)</name>
    <dbReference type="NCBI Taxonomy" id="661367"/>
    <lineage>
        <taxon>Bacteria</taxon>
        <taxon>Pseudomonadati</taxon>
        <taxon>Pseudomonadota</taxon>
        <taxon>Gammaproteobacteria</taxon>
        <taxon>Legionellales</taxon>
        <taxon>Legionellaceae</taxon>
        <taxon>Legionella</taxon>
    </lineage>
</organism>
<dbReference type="AlphaFoldDB" id="D3HST7"/>
<name>D3HST7_LEGLN</name>
<evidence type="ECO:0000313" key="1">
    <source>
        <dbReference type="EMBL" id="CBJ11977.1"/>
    </source>
</evidence>
<proteinExistence type="predicted"/>
<dbReference type="EMBL" id="FN650140">
    <property type="protein sequence ID" value="CBJ11977.1"/>
    <property type="molecule type" value="Genomic_DNA"/>
</dbReference>
<sequence>MILGGCIIKKIVIMAHVYQGTLGNSNLVANLKRDSSTANSIKWRRWLFVEVDFYTKSSLQHIDKHINFYFVSFDK</sequence>
<dbReference type="KEGG" id="llo:LLO_4034"/>
<gene>
    <name evidence="1" type="ordered locus">LLO_4034</name>
</gene>
<keyword evidence="2" id="KW-1185">Reference proteome</keyword>
<accession>D3HST7</accession>